<organism evidence="1 2">
    <name type="scientific">Sphingomonas corticis</name>
    <dbReference type="NCBI Taxonomy" id="2722791"/>
    <lineage>
        <taxon>Bacteria</taxon>
        <taxon>Pseudomonadati</taxon>
        <taxon>Pseudomonadota</taxon>
        <taxon>Alphaproteobacteria</taxon>
        <taxon>Sphingomonadales</taxon>
        <taxon>Sphingomonadaceae</taxon>
        <taxon>Sphingomonas</taxon>
    </lineage>
</organism>
<evidence type="ECO:0000313" key="2">
    <source>
        <dbReference type="Proteomes" id="UP000732399"/>
    </source>
</evidence>
<comment type="caution">
    <text evidence="1">The sequence shown here is derived from an EMBL/GenBank/DDBJ whole genome shotgun (WGS) entry which is preliminary data.</text>
</comment>
<keyword evidence="2" id="KW-1185">Reference proteome</keyword>
<name>A0ABX1CP20_9SPHN</name>
<protein>
    <recommendedName>
        <fullName evidence="3">TniQ protein</fullName>
    </recommendedName>
</protein>
<reference evidence="1 2" key="1">
    <citation type="submission" date="2020-03" db="EMBL/GenBank/DDBJ databases">
        <authorList>
            <person name="Wang L."/>
            <person name="He N."/>
            <person name="Li Y."/>
            <person name="Fang Y."/>
            <person name="Zhang F."/>
        </authorList>
    </citation>
    <scope>NUCLEOTIDE SEQUENCE [LARGE SCALE GENOMIC DNA]</scope>
    <source>
        <strain evidence="1 2">36D10-4-7</strain>
    </source>
</reference>
<gene>
    <name evidence="1" type="ORF">HBH26_07215</name>
</gene>
<proteinExistence type="predicted"/>
<dbReference type="RefSeq" id="WP_168133896.1">
    <property type="nucleotide sequence ID" value="NZ_JAAVJH010000003.1"/>
</dbReference>
<dbReference type="EMBL" id="JAAVJH010000003">
    <property type="protein sequence ID" value="NJR78408.1"/>
    <property type="molecule type" value="Genomic_DNA"/>
</dbReference>
<evidence type="ECO:0008006" key="3">
    <source>
        <dbReference type="Google" id="ProtNLM"/>
    </source>
</evidence>
<sequence length="625" mass="69526">MSEHDRQLRRLRFDLDVLSDESVPGAIARGVAENHLVKLNVVLKEIGIGRYAGASQLADTATLDRLATVLRCDPERLRAQAGRRLVEPGDRRLQHFLDFDGLVVPRGHLELARRRISPLSLARSPHHRQSWLMSVLPFCPESLECLIDSCSHCGKTLGWVQSVGIGRCENCLRPIEPNPIPPLSDDLAEDYRIFAGLLSLIPEERDAARSIMPDRLKDLSPGALARLAMRCGLDCDDGEEKRAWQTRAGRMRPERLALTAVRGVALLRSWPNGILDWATQRVAAASDEKGCRADMARRIRRIAWGDSRFDDQRDLVQEAFPGFAPPRVGLAGGGRVYTGRQANRVLPGFRTQAETIRRLRIVPTRAVASHGIMLEHAYSAVPIDAAAARWADSVPISTIASRLRLPLYAVEQLIETDLLARHDDEILAIILRRPQAVASTFEAFVRRLTERASRKRMPSTALPIGQESRRIGGRPKPWSEIYAALLDDRIPFWLDGDVDTDRLLVARGSLDRFIVASEPKVFGSNTPFATQMSTGDAAELLNVRPAVVAELSSAGVITRTKGLRAMMTPRIGVERLAAKLVSAAELARRARTSAEQVNDRLRAAGFVDFHGFWRRREVLDLLPLR</sequence>
<dbReference type="Proteomes" id="UP000732399">
    <property type="component" value="Unassembled WGS sequence"/>
</dbReference>
<accession>A0ABX1CP20</accession>
<evidence type="ECO:0000313" key="1">
    <source>
        <dbReference type="EMBL" id="NJR78408.1"/>
    </source>
</evidence>